<sequence length="161" mass="17550">MGRQLDSVDYVTIPQLTVSFLNGTSQACTDSVCGYKASYFQGDLQCNMQPYLVEGNIWNATKAGVCPERSAFVTRIRAMSVSIGYGPGIQPAFDGRCSFTSEACATQVCKLQYTRVNATGKNNEFMCMSDPAIAAAAVAGTYLVRAGRQLQPAERHLRRLR</sequence>
<accession>A0AAF1BPB4</accession>
<evidence type="ECO:0000313" key="1">
    <source>
        <dbReference type="EMBL" id="WOO79168.1"/>
    </source>
</evidence>
<dbReference type="RefSeq" id="XP_062625200.1">
    <property type="nucleotide sequence ID" value="XM_062769216.1"/>
</dbReference>
<dbReference type="AlphaFoldDB" id="A0AAF1BPB4"/>
<dbReference type="PROSITE" id="PS51257">
    <property type="entry name" value="PROKAR_LIPOPROTEIN"/>
    <property type="match status" value="1"/>
</dbReference>
<keyword evidence="2" id="KW-1185">Reference proteome</keyword>
<organism evidence="1 2">
    <name type="scientific">Vanrija pseudolonga</name>
    <dbReference type="NCBI Taxonomy" id="143232"/>
    <lineage>
        <taxon>Eukaryota</taxon>
        <taxon>Fungi</taxon>
        <taxon>Dikarya</taxon>
        <taxon>Basidiomycota</taxon>
        <taxon>Agaricomycotina</taxon>
        <taxon>Tremellomycetes</taxon>
        <taxon>Trichosporonales</taxon>
        <taxon>Trichosporonaceae</taxon>
        <taxon>Vanrija</taxon>
    </lineage>
</organism>
<gene>
    <name evidence="1" type="ORF">LOC62_02G002702</name>
</gene>
<reference evidence="1" key="1">
    <citation type="submission" date="2023-10" db="EMBL/GenBank/DDBJ databases">
        <authorList>
            <person name="Noh H."/>
        </authorList>
    </citation>
    <scope>NUCLEOTIDE SEQUENCE</scope>
    <source>
        <strain evidence="1">DUCC4014</strain>
    </source>
</reference>
<name>A0AAF1BPB4_9TREE</name>
<proteinExistence type="predicted"/>
<dbReference type="GeneID" id="87805949"/>
<dbReference type="Proteomes" id="UP000827549">
    <property type="component" value="Chromosome 2"/>
</dbReference>
<dbReference type="EMBL" id="CP086715">
    <property type="protein sequence ID" value="WOO79168.1"/>
    <property type="molecule type" value="Genomic_DNA"/>
</dbReference>
<evidence type="ECO:0000313" key="2">
    <source>
        <dbReference type="Proteomes" id="UP000827549"/>
    </source>
</evidence>
<protein>
    <submittedName>
        <fullName evidence="1">Uncharacterized protein</fullName>
    </submittedName>
</protein>